<gene>
    <name evidence="3" type="ORF">BSL78_14858</name>
</gene>
<protein>
    <submittedName>
        <fullName evidence="3">Uncharacterized protein</fullName>
    </submittedName>
</protein>
<feature type="compositionally biased region" description="Basic and acidic residues" evidence="2">
    <location>
        <begin position="295"/>
        <end position="310"/>
    </location>
</feature>
<feature type="compositionally biased region" description="Polar residues" evidence="2">
    <location>
        <begin position="148"/>
        <end position="158"/>
    </location>
</feature>
<evidence type="ECO:0000313" key="3">
    <source>
        <dbReference type="EMBL" id="PIK48282.1"/>
    </source>
</evidence>
<feature type="coiled-coil region" evidence="1">
    <location>
        <begin position="35"/>
        <end position="72"/>
    </location>
</feature>
<comment type="caution">
    <text evidence="3">The sequence shown here is derived from an EMBL/GenBank/DDBJ whole genome shotgun (WGS) entry which is preliminary data.</text>
</comment>
<dbReference type="Proteomes" id="UP000230750">
    <property type="component" value="Unassembled WGS sequence"/>
</dbReference>
<keyword evidence="4" id="KW-1185">Reference proteome</keyword>
<sequence>MSSAKPAQSEEILLPNIGDLPPAIQETLRNFARVAKNATEEKNACLRRLQGLENLSQMLQEYQADNVRNQEQFKWYEIVLLRTEADLLRTKKKLQVKELENEKMRGKLRVKGQLPKEDEDLFIVRDMCDGKTEDVEGGASASDETDLKSPSRNGSARGSRQKRLFAPVFVGISEDIHSKTLQELEETRNQLKELIKQDNITYKEFLDAKKSEVQIRELQKTIEQLTLENARKAEETAKDKGIDKDKHIMELEEEILKHREGDSMKVKVIEASNRRCQELKEELEEMRQKYQQQKENQKKGDTMRRRVSDPYQKDGASEILLQAGTREEASLAYQSHNKLTEVSLLDSYFNDPGTLGHNGPKVQCGDQAVFQRATCKRCNKLAEEVKRIREITLIVESEKSATVAQMKLFEDDFHKVREQLKFNEEKHQKEMSDSMKNCQMLSQELDASKVEMQKVRDHNQALEYQLSIVREYMKDHRPYYSVDSHPVARSQHGGPVYNPSAAPWQEGYRAPRRALDIADSRQVIEADSAAFSELKGEESEEEAELTRR</sequence>
<keyword evidence="1" id="KW-0175">Coiled coil</keyword>
<evidence type="ECO:0000313" key="4">
    <source>
        <dbReference type="Proteomes" id="UP000230750"/>
    </source>
</evidence>
<feature type="coiled-coil region" evidence="1">
    <location>
        <begin position="174"/>
        <end position="235"/>
    </location>
</feature>
<dbReference type="AlphaFoldDB" id="A0A2G8KJU6"/>
<organism evidence="3 4">
    <name type="scientific">Stichopus japonicus</name>
    <name type="common">Sea cucumber</name>
    <dbReference type="NCBI Taxonomy" id="307972"/>
    <lineage>
        <taxon>Eukaryota</taxon>
        <taxon>Metazoa</taxon>
        <taxon>Echinodermata</taxon>
        <taxon>Eleutherozoa</taxon>
        <taxon>Echinozoa</taxon>
        <taxon>Holothuroidea</taxon>
        <taxon>Aspidochirotacea</taxon>
        <taxon>Aspidochirotida</taxon>
        <taxon>Stichopodidae</taxon>
        <taxon>Apostichopus</taxon>
    </lineage>
</organism>
<proteinExistence type="predicted"/>
<feature type="region of interest" description="Disordered" evidence="2">
    <location>
        <begin position="133"/>
        <end position="160"/>
    </location>
</feature>
<feature type="region of interest" description="Disordered" evidence="2">
    <location>
        <begin position="290"/>
        <end position="310"/>
    </location>
</feature>
<dbReference type="EMBL" id="MRZV01000531">
    <property type="protein sequence ID" value="PIK48282.1"/>
    <property type="molecule type" value="Genomic_DNA"/>
</dbReference>
<dbReference type="OrthoDB" id="10471142at2759"/>
<reference evidence="3 4" key="1">
    <citation type="journal article" date="2017" name="PLoS Biol.">
        <title>The sea cucumber genome provides insights into morphological evolution and visceral regeneration.</title>
        <authorList>
            <person name="Zhang X."/>
            <person name="Sun L."/>
            <person name="Yuan J."/>
            <person name="Sun Y."/>
            <person name="Gao Y."/>
            <person name="Zhang L."/>
            <person name="Li S."/>
            <person name="Dai H."/>
            <person name="Hamel J.F."/>
            <person name="Liu C."/>
            <person name="Yu Y."/>
            <person name="Liu S."/>
            <person name="Lin W."/>
            <person name="Guo K."/>
            <person name="Jin S."/>
            <person name="Xu P."/>
            <person name="Storey K.B."/>
            <person name="Huan P."/>
            <person name="Zhang T."/>
            <person name="Zhou Y."/>
            <person name="Zhang J."/>
            <person name="Lin C."/>
            <person name="Li X."/>
            <person name="Xing L."/>
            <person name="Huo D."/>
            <person name="Sun M."/>
            <person name="Wang L."/>
            <person name="Mercier A."/>
            <person name="Li F."/>
            <person name="Yang H."/>
            <person name="Xiang J."/>
        </authorList>
    </citation>
    <scope>NUCLEOTIDE SEQUENCE [LARGE SCALE GENOMIC DNA]</scope>
    <source>
        <strain evidence="3">Shaxun</strain>
        <tissue evidence="3">Muscle</tissue>
    </source>
</reference>
<name>A0A2G8KJU6_STIJA</name>
<accession>A0A2G8KJU6</accession>
<evidence type="ECO:0000256" key="2">
    <source>
        <dbReference type="SAM" id="MobiDB-lite"/>
    </source>
</evidence>
<evidence type="ECO:0000256" key="1">
    <source>
        <dbReference type="SAM" id="Coils"/>
    </source>
</evidence>